<dbReference type="EMBL" id="MHNN01000001">
    <property type="protein sequence ID" value="OGZ47383.1"/>
    <property type="molecule type" value="Genomic_DNA"/>
</dbReference>
<name>A0A1G2GB00_9BACT</name>
<evidence type="ECO:0000259" key="1">
    <source>
        <dbReference type="Pfam" id="PF01370"/>
    </source>
</evidence>
<comment type="caution">
    <text evidence="2">The sequence shown here is derived from an EMBL/GenBank/DDBJ whole genome shotgun (WGS) entry which is preliminary data.</text>
</comment>
<proteinExistence type="predicted"/>
<dbReference type="SUPFAM" id="SSF51735">
    <property type="entry name" value="NAD(P)-binding Rossmann-fold domains"/>
    <property type="match status" value="1"/>
</dbReference>
<dbReference type="InterPro" id="IPR050177">
    <property type="entry name" value="Lipid_A_modif_metabolic_enz"/>
</dbReference>
<dbReference type="Pfam" id="PF01370">
    <property type="entry name" value="Epimerase"/>
    <property type="match status" value="1"/>
</dbReference>
<accession>A0A1G2GB00</accession>
<dbReference type="STRING" id="1802117.A3J54_02245"/>
<dbReference type="InterPro" id="IPR001509">
    <property type="entry name" value="Epimerase_deHydtase"/>
</dbReference>
<feature type="domain" description="NAD-dependent epimerase/dehydratase" evidence="1">
    <location>
        <begin position="4"/>
        <end position="235"/>
    </location>
</feature>
<dbReference type="Proteomes" id="UP000176576">
    <property type="component" value="Unassembled WGS sequence"/>
</dbReference>
<evidence type="ECO:0000313" key="3">
    <source>
        <dbReference type="Proteomes" id="UP000176576"/>
    </source>
</evidence>
<dbReference type="PANTHER" id="PTHR43245:SF13">
    <property type="entry name" value="UDP-D-APIOSE_UDP-D-XYLOSE SYNTHASE 2"/>
    <property type="match status" value="1"/>
</dbReference>
<sequence>MKKILVTGVSGFLGHHLIQHAQDRGYFVLGVDKRPIPKGHNKPNLFIQTNIDDLVYRDVMGTDYIVHFGWRTNIPDCQRHPIESTEQNIDVGIRMLELAREVGVKKFLFPSTASLYGHNPTPWKEHMKPDPIEPYSWQKLSLEYACKMYSRVYKLPTVVFRFFQVYGEYQREDTALAAFLKAKKEGRKITLTETTAQSSFRSGQRDFVYAGDLANALLLAMESDKVGAGEILNIASGKIHTMEEIANAIKADVTWIPRREYEVERHQADITNARTLLGWEPKTDVVEWLTNITA</sequence>
<reference evidence="2 3" key="1">
    <citation type="journal article" date="2016" name="Nat. Commun.">
        <title>Thousands of microbial genomes shed light on interconnected biogeochemical processes in an aquifer system.</title>
        <authorList>
            <person name="Anantharaman K."/>
            <person name="Brown C.T."/>
            <person name="Hug L.A."/>
            <person name="Sharon I."/>
            <person name="Castelle C.J."/>
            <person name="Probst A.J."/>
            <person name="Thomas B.C."/>
            <person name="Singh A."/>
            <person name="Wilkins M.J."/>
            <person name="Karaoz U."/>
            <person name="Brodie E.L."/>
            <person name="Williams K.H."/>
            <person name="Hubbard S.S."/>
            <person name="Banfield J.F."/>
        </authorList>
    </citation>
    <scope>NUCLEOTIDE SEQUENCE [LARGE SCALE GENOMIC DNA]</scope>
</reference>
<organism evidence="2 3">
    <name type="scientific">Candidatus Ryanbacteria bacterium RIFCSPHIGHO2_02_FULL_45_13b</name>
    <dbReference type="NCBI Taxonomy" id="1802117"/>
    <lineage>
        <taxon>Bacteria</taxon>
        <taxon>Candidatus Ryaniibacteriota</taxon>
    </lineage>
</organism>
<dbReference type="Gene3D" id="3.40.50.720">
    <property type="entry name" value="NAD(P)-binding Rossmann-like Domain"/>
    <property type="match status" value="1"/>
</dbReference>
<gene>
    <name evidence="2" type="ORF">A3J54_02245</name>
</gene>
<protein>
    <recommendedName>
        <fullName evidence="1">NAD-dependent epimerase/dehydratase domain-containing protein</fullName>
    </recommendedName>
</protein>
<evidence type="ECO:0000313" key="2">
    <source>
        <dbReference type="EMBL" id="OGZ47383.1"/>
    </source>
</evidence>
<dbReference type="PANTHER" id="PTHR43245">
    <property type="entry name" value="BIFUNCTIONAL POLYMYXIN RESISTANCE PROTEIN ARNA"/>
    <property type="match status" value="1"/>
</dbReference>
<dbReference type="InterPro" id="IPR036291">
    <property type="entry name" value="NAD(P)-bd_dom_sf"/>
</dbReference>
<dbReference type="AlphaFoldDB" id="A0A1G2GB00"/>